<dbReference type="GO" id="GO:0016758">
    <property type="term" value="F:hexosyltransferase activity"/>
    <property type="evidence" value="ECO:0007669"/>
    <property type="project" value="InterPro"/>
</dbReference>
<organism evidence="10 11">
    <name type="scientific">Rhizobium freirei PRF 81</name>
    <dbReference type="NCBI Taxonomy" id="363754"/>
    <lineage>
        <taxon>Bacteria</taxon>
        <taxon>Pseudomonadati</taxon>
        <taxon>Pseudomonadota</taxon>
        <taxon>Alphaproteobacteria</taxon>
        <taxon>Hyphomicrobiales</taxon>
        <taxon>Rhizobiaceae</taxon>
        <taxon>Rhizobium/Agrobacterium group</taxon>
        <taxon>Rhizobium</taxon>
    </lineage>
</organism>
<evidence type="ECO:0000256" key="9">
    <source>
        <dbReference type="SAM" id="Phobius"/>
    </source>
</evidence>
<comment type="similarity">
    <text evidence="7">Belongs to the glycosyltransferase 87 family.</text>
</comment>
<reference evidence="10 11" key="1">
    <citation type="journal article" date="2012" name="BMC Genomics">
        <title>Genomic basis of broad host range and environmental adaptability of Rhizobium tropici CIAT 899 and Rhizobium sp. PRF 81 which are used in inoculants for common bean (Phaseolus vulgaris L.).</title>
        <authorList>
            <person name="Ormeno-Orrillo E."/>
            <person name="Menna P."/>
            <person name="Almeida L.G."/>
            <person name="Ollero F.J."/>
            <person name="Nicolas M.F."/>
            <person name="Pains Rodrigues E."/>
            <person name="Shigueyoshi Nakatani A."/>
            <person name="Silva Batista J.S."/>
            <person name="Oliveira Chueire L.M."/>
            <person name="Souza R.C."/>
            <person name="Ribeiro Vasconcelos A.T."/>
            <person name="Megias M."/>
            <person name="Hungria M."/>
            <person name="Martinez-Romero E."/>
        </authorList>
    </citation>
    <scope>NUCLEOTIDE SEQUENCE [LARGE SCALE GENOMIC DNA]</scope>
    <source>
        <strain evidence="10 11">PRF 81</strain>
    </source>
</reference>
<evidence type="ECO:0000256" key="6">
    <source>
        <dbReference type="ARBA" id="ARBA00023136"/>
    </source>
</evidence>
<feature type="compositionally biased region" description="Low complexity" evidence="8">
    <location>
        <begin position="405"/>
        <end position="418"/>
    </location>
</feature>
<feature type="transmembrane region" description="Helical" evidence="9">
    <location>
        <begin position="317"/>
        <end position="334"/>
    </location>
</feature>
<evidence type="ECO:0008006" key="12">
    <source>
        <dbReference type="Google" id="ProtNLM"/>
    </source>
</evidence>
<feature type="transmembrane region" description="Helical" evidence="9">
    <location>
        <begin position="287"/>
        <end position="305"/>
    </location>
</feature>
<evidence type="ECO:0000256" key="5">
    <source>
        <dbReference type="ARBA" id="ARBA00022989"/>
    </source>
</evidence>
<keyword evidence="6 9" id="KW-0472">Membrane</keyword>
<name>N6UU84_9HYPH</name>
<dbReference type="GO" id="GO:0005886">
    <property type="term" value="C:plasma membrane"/>
    <property type="evidence" value="ECO:0007669"/>
    <property type="project" value="UniProtKB-SubCell"/>
</dbReference>
<protein>
    <recommendedName>
        <fullName evidence="12">DUF2029 domain-containing protein</fullName>
    </recommendedName>
</protein>
<feature type="transmembrane region" description="Helical" evidence="9">
    <location>
        <begin position="144"/>
        <end position="164"/>
    </location>
</feature>
<feature type="region of interest" description="Disordered" evidence="8">
    <location>
        <begin position="405"/>
        <end position="431"/>
    </location>
</feature>
<keyword evidence="11" id="KW-1185">Reference proteome</keyword>
<accession>N6UU84</accession>
<sequence length="431" mass="46797">MIADNAVGVIVTRLRTRPELLFAGLAVALGLARGLNFLVFLWILKPDGFSVMTDRLPYWDFTNLWGGTLMALRGHVTYLFDAEAYRHEIRLLLSPLMPDQEWSYPPSMLLIGIPFAGLPIFIAYILWILGTLLLLFLATKPLGLAWWARIFIVASPAAIVNVLVGQNGALTTALLLSGLLLAPGRPIIAGILFGLLTVKPQLGVLVPFCLLASGNYRAILSAGVTALFLVIVTGLLFGFDVWLLFWTETRPLMTSILEAPFSYGYQVNATTFFILTRSLGLGLTASYSLQMVASVVAIATTLWLWRSSTVIEHRSKVCLTILLTLIATPYGYSYDTIPMNVAAAYFFFNYRGLLAPLGAAWLYPLYNQQVARQLAPLGAVVLAALAACVLVRILRDRCSPGADMATTAEESRATASSAQPARSDGSCPSAG</sequence>
<feature type="transmembrane region" description="Helical" evidence="9">
    <location>
        <begin position="109"/>
        <end position="138"/>
    </location>
</feature>
<feature type="transmembrane region" description="Helical" evidence="9">
    <location>
        <begin position="173"/>
        <end position="198"/>
    </location>
</feature>
<evidence type="ECO:0000313" key="10">
    <source>
        <dbReference type="EMBL" id="ENN84351.1"/>
    </source>
</evidence>
<dbReference type="Proteomes" id="UP000012429">
    <property type="component" value="Unassembled WGS sequence"/>
</dbReference>
<dbReference type="EMBL" id="AQHN01000089">
    <property type="protein sequence ID" value="ENN84351.1"/>
    <property type="molecule type" value="Genomic_DNA"/>
</dbReference>
<dbReference type="STRING" id="363754.RHSP_21651"/>
<feature type="transmembrane region" description="Helical" evidence="9">
    <location>
        <begin position="340"/>
        <end position="362"/>
    </location>
</feature>
<dbReference type="AlphaFoldDB" id="N6UU84"/>
<evidence type="ECO:0000256" key="1">
    <source>
        <dbReference type="ARBA" id="ARBA00004651"/>
    </source>
</evidence>
<keyword evidence="3" id="KW-0808">Transferase</keyword>
<comment type="caution">
    <text evidence="10">The sequence shown here is derived from an EMBL/GenBank/DDBJ whole genome shotgun (WGS) entry which is preliminary data.</text>
</comment>
<evidence type="ECO:0000256" key="2">
    <source>
        <dbReference type="ARBA" id="ARBA00022475"/>
    </source>
</evidence>
<comment type="subcellular location">
    <subcellularLocation>
        <location evidence="1">Cell membrane</location>
        <topology evidence="1">Multi-pass membrane protein</topology>
    </subcellularLocation>
</comment>
<evidence type="ECO:0000256" key="7">
    <source>
        <dbReference type="ARBA" id="ARBA00024033"/>
    </source>
</evidence>
<evidence type="ECO:0000256" key="4">
    <source>
        <dbReference type="ARBA" id="ARBA00022692"/>
    </source>
</evidence>
<feature type="transmembrane region" description="Helical" evidence="9">
    <location>
        <begin position="374"/>
        <end position="394"/>
    </location>
</feature>
<dbReference type="Pfam" id="PF09594">
    <property type="entry name" value="GT87"/>
    <property type="match status" value="1"/>
</dbReference>
<keyword evidence="2" id="KW-1003">Cell membrane</keyword>
<gene>
    <name evidence="10" type="ORF">RHSP_21651</name>
</gene>
<feature type="transmembrane region" description="Helical" evidence="9">
    <location>
        <begin position="218"/>
        <end position="245"/>
    </location>
</feature>
<keyword evidence="5 9" id="KW-1133">Transmembrane helix</keyword>
<proteinExistence type="inferred from homology"/>
<evidence type="ECO:0000256" key="8">
    <source>
        <dbReference type="SAM" id="MobiDB-lite"/>
    </source>
</evidence>
<evidence type="ECO:0000256" key="3">
    <source>
        <dbReference type="ARBA" id="ARBA00022679"/>
    </source>
</evidence>
<evidence type="ECO:0000313" key="11">
    <source>
        <dbReference type="Proteomes" id="UP000012429"/>
    </source>
</evidence>
<dbReference type="InterPro" id="IPR018584">
    <property type="entry name" value="GT87"/>
</dbReference>
<keyword evidence="4 9" id="KW-0812">Transmembrane</keyword>
<feature type="transmembrane region" description="Helical" evidence="9">
    <location>
        <begin position="20"/>
        <end position="44"/>
    </location>
</feature>